<name>A0AAE1KKA3_PETCI</name>
<keyword evidence="4" id="KW-1185">Reference proteome</keyword>
<feature type="compositionally biased region" description="Basic and acidic residues" evidence="1">
    <location>
        <begin position="13"/>
        <end position="45"/>
    </location>
</feature>
<feature type="domain" description="Mutator-like transposase" evidence="2">
    <location>
        <begin position="137"/>
        <end position="350"/>
    </location>
</feature>
<proteinExistence type="predicted"/>
<dbReference type="AlphaFoldDB" id="A0AAE1KKA3"/>
<evidence type="ECO:0000313" key="3">
    <source>
        <dbReference type="EMBL" id="KAK3877671.1"/>
    </source>
</evidence>
<dbReference type="InterPro" id="IPR049012">
    <property type="entry name" value="Mutator_transp_dom"/>
</dbReference>
<feature type="region of interest" description="Disordered" evidence="1">
    <location>
        <begin position="1"/>
        <end position="80"/>
    </location>
</feature>
<gene>
    <name evidence="3" type="ORF">Pcinc_017631</name>
</gene>
<evidence type="ECO:0000256" key="1">
    <source>
        <dbReference type="SAM" id="MobiDB-lite"/>
    </source>
</evidence>
<evidence type="ECO:0000259" key="2">
    <source>
        <dbReference type="Pfam" id="PF20700"/>
    </source>
</evidence>
<sequence length="357" mass="40278">MGGVRKYVKARRKNAEKACKAMREKREEEKRKREEEERQRGEGGRTVENVTPGTSRDTPGTSRDTPPRTTPPPHNTTISSALKRKQYLQSKEEDTVVEDEYIIVKKSYLQDQFSQVSCSNCYGKLKTKYNHKFLDCLIEFECEDCGMRGKNPEVGNTPVTQSLIYSTMDLGLGRTGLDRFLGDMNMKPLARNYSYYQSLVTVAAKKKVTDIMTSAIPAIKQLYSEANGVYDIRVIYDGSWQKRGHTSNLAMGAVIEAETGLVIDYEIMSKYCEKCTKKENAVKRKTISKEAFEEWLVGHKEECKKNYEGSSGGMEAAAAVKLFGRSLEHNLRYKVFISDGDSSAYDAVCKMNDGEGP</sequence>
<feature type="compositionally biased region" description="Basic residues" evidence="1">
    <location>
        <begin position="1"/>
        <end position="12"/>
    </location>
</feature>
<dbReference type="Pfam" id="PF20700">
    <property type="entry name" value="Mutator"/>
    <property type="match status" value="1"/>
</dbReference>
<evidence type="ECO:0000313" key="4">
    <source>
        <dbReference type="Proteomes" id="UP001286313"/>
    </source>
</evidence>
<dbReference type="Proteomes" id="UP001286313">
    <property type="component" value="Unassembled WGS sequence"/>
</dbReference>
<comment type="caution">
    <text evidence="3">The sequence shown here is derived from an EMBL/GenBank/DDBJ whole genome shotgun (WGS) entry which is preliminary data.</text>
</comment>
<dbReference type="EMBL" id="JAWQEG010001642">
    <property type="protein sequence ID" value="KAK3877671.1"/>
    <property type="molecule type" value="Genomic_DNA"/>
</dbReference>
<organism evidence="3 4">
    <name type="scientific">Petrolisthes cinctipes</name>
    <name type="common">Flat porcelain crab</name>
    <dbReference type="NCBI Taxonomy" id="88211"/>
    <lineage>
        <taxon>Eukaryota</taxon>
        <taxon>Metazoa</taxon>
        <taxon>Ecdysozoa</taxon>
        <taxon>Arthropoda</taxon>
        <taxon>Crustacea</taxon>
        <taxon>Multicrustacea</taxon>
        <taxon>Malacostraca</taxon>
        <taxon>Eumalacostraca</taxon>
        <taxon>Eucarida</taxon>
        <taxon>Decapoda</taxon>
        <taxon>Pleocyemata</taxon>
        <taxon>Anomura</taxon>
        <taxon>Galatheoidea</taxon>
        <taxon>Porcellanidae</taxon>
        <taxon>Petrolisthes</taxon>
    </lineage>
</organism>
<reference evidence="3" key="1">
    <citation type="submission" date="2023-10" db="EMBL/GenBank/DDBJ databases">
        <title>Genome assemblies of two species of porcelain crab, Petrolisthes cinctipes and Petrolisthes manimaculis (Anomura: Porcellanidae).</title>
        <authorList>
            <person name="Angst P."/>
        </authorList>
    </citation>
    <scope>NUCLEOTIDE SEQUENCE</scope>
    <source>
        <strain evidence="3">PB745_01</strain>
        <tissue evidence="3">Gill</tissue>
    </source>
</reference>
<protein>
    <recommendedName>
        <fullName evidence="2">Mutator-like transposase domain-containing protein</fullName>
    </recommendedName>
</protein>
<accession>A0AAE1KKA3</accession>